<name>A0A7V4CHB1_UNCW3</name>
<proteinExistence type="predicted"/>
<dbReference type="EMBL" id="DTBX01000035">
    <property type="protein sequence ID" value="HGQ55020.1"/>
    <property type="molecule type" value="Genomic_DNA"/>
</dbReference>
<evidence type="ECO:0000313" key="1">
    <source>
        <dbReference type="EMBL" id="HGQ55020.1"/>
    </source>
</evidence>
<sequence>MKKILIILILPIISFGIYDIEWFDLNHWRCPFTNDGRWGVDVSGGIPEAGATWPQPLRNFYIYGAGIWIGTIVNNETLVTFSYCINSGGTEMYPTLCRYWRQPLSDSDRIYKYPGDWPPPRNRFPLAPQEPRSQMDLWMCFSDSNPQQHQPPGRPLGMDVYLTVYGFSDSIAQDIFILKYQLVNSSGFRLNPVYVGIIIDADIGSYRDDMAGLILNKLFQIGSDTFRIKNVGFFYDYDNIEPPSEVWERGTPGTVAIRLLKAPNNLNLTAFKKWTIEEDPVEDKARYLTLLGYNHLTGEYEPYDSIDETPGDKRGLLSCGPFEILPDSIITLYFAVIGSPYGDSGQGPQGRDTSQLALRCFWAEQVLERILAIEEEKIAKFDNKGTFIPSIWKSRVPFNIPMNENLSIYDISGSLIKRLPGRKLRDKRELSPGIYFIHWEKKEQIYKIIVY</sequence>
<gene>
    <name evidence="1" type="ORF">ENU28_00975</name>
</gene>
<reference evidence="1" key="1">
    <citation type="journal article" date="2020" name="mSystems">
        <title>Genome- and Community-Level Interaction Insights into Carbon Utilization and Element Cycling Functions of Hydrothermarchaeota in Hydrothermal Sediment.</title>
        <authorList>
            <person name="Zhou Z."/>
            <person name="Liu Y."/>
            <person name="Xu W."/>
            <person name="Pan J."/>
            <person name="Luo Z.H."/>
            <person name="Li M."/>
        </authorList>
    </citation>
    <scope>NUCLEOTIDE SEQUENCE [LARGE SCALE GENOMIC DNA]</scope>
    <source>
        <strain evidence="1">SpSt-655</strain>
    </source>
</reference>
<organism evidence="1">
    <name type="scientific">candidate division WOR-3 bacterium</name>
    <dbReference type="NCBI Taxonomy" id="2052148"/>
    <lineage>
        <taxon>Bacteria</taxon>
        <taxon>Bacteria division WOR-3</taxon>
    </lineage>
</organism>
<protein>
    <submittedName>
        <fullName evidence="1">T9SS type A sorting domain-containing protein</fullName>
    </submittedName>
</protein>
<accession>A0A7V4CHB1</accession>
<comment type="caution">
    <text evidence="1">The sequence shown here is derived from an EMBL/GenBank/DDBJ whole genome shotgun (WGS) entry which is preliminary data.</text>
</comment>
<dbReference type="AlphaFoldDB" id="A0A7V4CHB1"/>